<evidence type="ECO:0000313" key="4">
    <source>
        <dbReference type="Proteomes" id="UP000541610"/>
    </source>
</evidence>
<evidence type="ECO:0000259" key="2">
    <source>
        <dbReference type="PROSITE" id="PS50020"/>
    </source>
</evidence>
<evidence type="ECO:0000313" key="3">
    <source>
        <dbReference type="EMBL" id="KAF4692402.1"/>
    </source>
</evidence>
<dbReference type="AlphaFoldDB" id="A0A7J6P8N8"/>
<dbReference type="Proteomes" id="UP000541610">
    <property type="component" value="Unassembled WGS sequence"/>
</dbReference>
<evidence type="ECO:0000256" key="1">
    <source>
        <dbReference type="SAM" id="MobiDB-lite"/>
    </source>
</evidence>
<organism evidence="3 4">
    <name type="scientific">Perkinsus olseni</name>
    <name type="common">Perkinsus atlanticus</name>
    <dbReference type="NCBI Taxonomy" id="32597"/>
    <lineage>
        <taxon>Eukaryota</taxon>
        <taxon>Sar</taxon>
        <taxon>Alveolata</taxon>
        <taxon>Perkinsozoa</taxon>
        <taxon>Perkinsea</taxon>
        <taxon>Perkinsida</taxon>
        <taxon>Perkinsidae</taxon>
        <taxon>Perkinsus</taxon>
    </lineage>
</organism>
<sequence>MASQLQTPSHGFGGASSIFDTSPGSDNTKAFSGVLQPTYPVAAQTAATNPPTTWYRYWNEQYNRYFFWQENNSISTWDLPPEGDIVVDYTTKEVVSGPGSSSSADGADSAVQQQQRQDSGHSNTYPPPDDSISQTVLGEYDQSVSSSAAAGLFGPATGGPAAAATVDFDLLARGARPADVSSRVFEERYHLVVQDFLIAFYSVVLRTSPGFIRECQAADLFLASTTSPLNSSSSIRACPAPSSFSPADGDNLFPSLSASMRSALDEVAGPQGVVTNDYGITETYPHHRQSVASQRPRPMRMMSHQQHHQRHQQQQPTNILDKKVQEEHDRLIAERMQAELDREYEERLTEAPLPCEAAQHKQSKKEKKMGKMPKGSKPLKTGSASVWGSSPSPSPPKGGEEPLDGGHASNAEDELAHEMAAHGIVLKKAKMKSQKAGRQQQQHPKAIPIGRK</sequence>
<comment type="caution">
    <text evidence="3">The sequence shown here is derived from an EMBL/GenBank/DDBJ whole genome shotgun (WGS) entry which is preliminary data.</text>
</comment>
<dbReference type="InterPro" id="IPR001202">
    <property type="entry name" value="WW_dom"/>
</dbReference>
<dbReference type="PROSITE" id="PS50020">
    <property type="entry name" value="WW_DOMAIN_2"/>
    <property type="match status" value="1"/>
</dbReference>
<feature type="compositionally biased region" description="Low complexity" evidence="1">
    <location>
        <begin position="94"/>
        <end position="114"/>
    </location>
</feature>
<dbReference type="PROSITE" id="PS01159">
    <property type="entry name" value="WW_DOMAIN_1"/>
    <property type="match status" value="1"/>
</dbReference>
<reference evidence="3 4" key="1">
    <citation type="submission" date="2020-04" db="EMBL/GenBank/DDBJ databases">
        <title>Perkinsus olseni comparative genomics.</title>
        <authorList>
            <person name="Bogema D.R."/>
        </authorList>
    </citation>
    <scope>NUCLEOTIDE SEQUENCE [LARGE SCALE GENOMIC DNA]</scope>
    <source>
        <strain evidence="3">00978-12</strain>
    </source>
</reference>
<feature type="region of interest" description="Disordered" evidence="1">
    <location>
        <begin position="343"/>
        <end position="452"/>
    </location>
</feature>
<protein>
    <recommendedName>
        <fullName evidence="2">WW domain-containing protein</fullName>
    </recommendedName>
</protein>
<feature type="compositionally biased region" description="Polar residues" evidence="1">
    <location>
        <begin position="115"/>
        <end position="124"/>
    </location>
</feature>
<name>A0A7J6P8N8_PEROL</name>
<feature type="domain" description="WW" evidence="2">
    <location>
        <begin position="48"/>
        <end position="82"/>
    </location>
</feature>
<feature type="compositionally biased region" description="Basic residues" evidence="1">
    <location>
        <begin position="425"/>
        <end position="435"/>
    </location>
</feature>
<dbReference type="EMBL" id="JABANP010000061">
    <property type="protein sequence ID" value="KAF4692402.1"/>
    <property type="molecule type" value="Genomic_DNA"/>
</dbReference>
<feature type="compositionally biased region" description="Low complexity" evidence="1">
    <location>
        <begin position="372"/>
        <end position="391"/>
    </location>
</feature>
<proteinExistence type="predicted"/>
<accession>A0A7J6P8N8</accession>
<feature type="compositionally biased region" description="Basic residues" evidence="1">
    <location>
        <begin position="361"/>
        <end position="371"/>
    </location>
</feature>
<feature type="region of interest" description="Disordered" evidence="1">
    <location>
        <begin position="1"/>
        <end position="23"/>
    </location>
</feature>
<feature type="region of interest" description="Disordered" evidence="1">
    <location>
        <begin position="286"/>
        <end position="319"/>
    </location>
</feature>
<dbReference type="OrthoDB" id="443964at2759"/>
<gene>
    <name evidence="3" type="ORF">FOZ60_013515</name>
</gene>
<feature type="region of interest" description="Disordered" evidence="1">
    <location>
        <begin position="94"/>
        <end position="134"/>
    </location>
</feature>